<feature type="region of interest" description="Disordered" evidence="1">
    <location>
        <begin position="1"/>
        <end position="33"/>
    </location>
</feature>
<gene>
    <name evidence="2" type="ORF">RB614_03810</name>
</gene>
<dbReference type="RefSeq" id="WP_308710917.1">
    <property type="nucleotide sequence ID" value="NZ_JAVHUY010000003.1"/>
</dbReference>
<evidence type="ECO:0000256" key="1">
    <source>
        <dbReference type="SAM" id="MobiDB-lite"/>
    </source>
</evidence>
<reference evidence="2 3" key="1">
    <citation type="submission" date="2023-08" db="EMBL/GenBank/DDBJ databases">
        <title>Phytohabitans sansha sp. nov., isolated from marine sediment.</title>
        <authorList>
            <person name="Zhao Y."/>
            <person name="Yi K."/>
        </authorList>
    </citation>
    <scope>NUCLEOTIDE SEQUENCE [LARGE SCALE GENOMIC DNA]</scope>
    <source>
        <strain evidence="2 3">ZYX-F-186</strain>
    </source>
</reference>
<protein>
    <submittedName>
        <fullName evidence="2">Uncharacterized protein</fullName>
    </submittedName>
</protein>
<comment type="caution">
    <text evidence="2">The sequence shown here is derived from an EMBL/GenBank/DDBJ whole genome shotgun (WGS) entry which is preliminary data.</text>
</comment>
<dbReference type="Gene3D" id="3.90.650.10">
    <property type="entry name" value="PurM-like C-terminal domain"/>
    <property type="match status" value="1"/>
</dbReference>
<keyword evidence="3" id="KW-1185">Reference proteome</keyword>
<proteinExistence type="predicted"/>
<name>A0ABU0Z9B5_9ACTN</name>
<evidence type="ECO:0000313" key="3">
    <source>
        <dbReference type="Proteomes" id="UP001230908"/>
    </source>
</evidence>
<dbReference type="Proteomes" id="UP001230908">
    <property type="component" value="Unassembled WGS sequence"/>
</dbReference>
<sequence>MTTVGADIRPAMPPTRAAWSRSSPRPPRTPYWPRCATARSARAIGTVAATPAGRVTARTLVGSTRVVDMLVGEQLPRIC</sequence>
<evidence type="ECO:0000313" key="2">
    <source>
        <dbReference type="EMBL" id="MDQ7903640.1"/>
    </source>
</evidence>
<dbReference type="InterPro" id="IPR036676">
    <property type="entry name" value="PurM-like_C_sf"/>
</dbReference>
<feature type="compositionally biased region" description="Low complexity" evidence="1">
    <location>
        <begin position="14"/>
        <end position="23"/>
    </location>
</feature>
<dbReference type="EMBL" id="JAVHUY010000003">
    <property type="protein sequence ID" value="MDQ7903640.1"/>
    <property type="molecule type" value="Genomic_DNA"/>
</dbReference>
<organism evidence="2 3">
    <name type="scientific">Phytohabitans maris</name>
    <dbReference type="NCBI Taxonomy" id="3071409"/>
    <lineage>
        <taxon>Bacteria</taxon>
        <taxon>Bacillati</taxon>
        <taxon>Actinomycetota</taxon>
        <taxon>Actinomycetes</taxon>
        <taxon>Micromonosporales</taxon>
        <taxon>Micromonosporaceae</taxon>
    </lineage>
</organism>
<accession>A0ABU0Z9B5</accession>